<dbReference type="AlphaFoldDB" id="A0A9Q1KQ85"/>
<feature type="region of interest" description="Disordered" evidence="5">
    <location>
        <begin position="342"/>
        <end position="411"/>
    </location>
</feature>
<keyword evidence="3" id="KW-0539">Nucleus</keyword>
<gene>
    <name evidence="7" type="ORF">Cgig2_011432</name>
</gene>
<evidence type="ECO:0000313" key="7">
    <source>
        <dbReference type="EMBL" id="KAJ8448811.1"/>
    </source>
</evidence>
<feature type="compositionally biased region" description="Polar residues" evidence="5">
    <location>
        <begin position="274"/>
        <end position="284"/>
    </location>
</feature>
<dbReference type="SMART" id="SM00360">
    <property type="entry name" value="RRM"/>
    <property type="match status" value="1"/>
</dbReference>
<feature type="region of interest" description="Disordered" evidence="5">
    <location>
        <begin position="260"/>
        <end position="293"/>
    </location>
</feature>
<feature type="compositionally biased region" description="Polar residues" evidence="5">
    <location>
        <begin position="489"/>
        <end position="504"/>
    </location>
</feature>
<keyword evidence="2 4" id="KW-0694">RNA-binding</keyword>
<feature type="compositionally biased region" description="Basic and acidic residues" evidence="5">
    <location>
        <begin position="360"/>
        <end position="371"/>
    </location>
</feature>
<dbReference type="Pfam" id="PF00076">
    <property type="entry name" value="RRM_1"/>
    <property type="match status" value="1"/>
</dbReference>
<dbReference type="Proteomes" id="UP001153076">
    <property type="component" value="Unassembled WGS sequence"/>
</dbReference>
<dbReference type="PANTHER" id="PTHR23099">
    <property type="entry name" value="TRANSCRIPTIONAL REGULATOR"/>
    <property type="match status" value="1"/>
</dbReference>
<dbReference type="SUPFAM" id="SSF54928">
    <property type="entry name" value="RNA-binding domain, RBD"/>
    <property type="match status" value="1"/>
</dbReference>
<evidence type="ECO:0000256" key="4">
    <source>
        <dbReference type="PROSITE-ProRule" id="PRU00176"/>
    </source>
</evidence>
<evidence type="ECO:0000256" key="5">
    <source>
        <dbReference type="SAM" id="MobiDB-lite"/>
    </source>
</evidence>
<dbReference type="PROSITE" id="PS50102">
    <property type="entry name" value="RRM"/>
    <property type="match status" value="1"/>
</dbReference>
<feature type="region of interest" description="Disordered" evidence="5">
    <location>
        <begin position="632"/>
        <end position="651"/>
    </location>
</feature>
<dbReference type="PANTHER" id="PTHR23099:SF0">
    <property type="entry name" value="GERM CELL NUCLEAR ACIDIC PROTEIN"/>
    <property type="match status" value="1"/>
</dbReference>
<feature type="region of interest" description="Disordered" evidence="5">
    <location>
        <begin position="428"/>
        <end position="504"/>
    </location>
</feature>
<evidence type="ECO:0000256" key="3">
    <source>
        <dbReference type="ARBA" id="ARBA00023242"/>
    </source>
</evidence>
<feature type="region of interest" description="Disordered" evidence="5">
    <location>
        <begin position="557"/>
        <end position="610"/>
    </location>
</feature>
<evidence type="ECO:0000313" key="8">
    <source>
        <dbReference type="Proteomes" id="UP001153076"/>
    </source>
</evidence>
<dbReference type="EMBL" id="JAKOGI010000027">
    <property type="protein sequence ID" value="KAJ8448811.1"/>
    <property type="molecule type" value="Genomic_DNA"/>
</dbReference>
<dbReference type="OrthoDB" id="21643at2759"/>
<feature type="compositionally biased region" description="Basic and acidic residues" evidence="5">
    <location>
        <begin position="444"/>
        <end position="462"/>
    </location>
</feature>
<feature type="compositionally biased region" description="Basic and acidic residues" evidence="5">
    <location>
        <begin position="573"/>
        <end position="582"/>
    </location>
</feature>
<comment type="subcellular location">
    <subcellularLocation>
        <location evidence="1">Nucleus</location>
        <location evidence="1">Nucleolus</location>
    </subcellularLocation>
</comment>
<evidence type="ECO:0000256" key="1">
    <source>
        <dbReference type="ARBA" id="ARBA00004604"/>
    </source>
</evidence>
<dbReference type="CDD" id="cd12226">
    <property type="entry name" value="RRM_NOL8"/>
    <property type="match status" value="1"/>
</dbReference>
<evidence type="ECO:0000256" key="2">
    <source>
        <dbReference type="ARBA" id="ARBA00022884"/>
    </source>
</evidence>
<dbReference type="InterPro" id="IPR035979">
    <property type="entry name" value="RBD_domain_sf"/>
</dbReference>
<dbReference type="GO" id="GO:0005730">
    <property type="term" value="C:nucleolus"/>
    <property type="evidence" value="ECO:0007669"/>
    <property type="project" value="UniProtKB-SubCell"/>
</dbReference>
<organism evidence="7 8">
    <name type="scientific">Carnegiea gigantea</name>
    <dbReference type="NCBI Taxonomy" id="171969"/>
    <lineage>
        <taxon>Eukaryota</taxon>
        <taxon>Viridiplantae</taxon>
        <taxon>Streptophyta</taxon>
        <taxon>Embryophyta</taxon>
        <taxon>Tracheophyta</taxon>
        <taxon>Spermatophyta</taxon>
        <taxon>Magnoliopsida</taxon>
        <taxon>eudicotyledons</taxon>
        <taxon>Gunneridae</taxon>
        <taxon>Pentapetalae</taxon>
        <taxon>Caryophyllales</taxon>
        <taxon>Cactineae</taxon>
        <taxon>Cactaceae</taxon>
        <taxon>Cactoideae</taxon>
        <taxon>Echinocereeae</taxon>
        <taxon>Carnegiea</taxon>
    </lineage>
</organism>
<dbReference type="GO" id="GO:0003723">
    <property type="term" value="F:RNA binding"/>
    <property type="evidence" value="ECO:0007669"/>
    <property type="project" value="UniProtKB-UniRule"/>
</dbReference>
<evidence type="ECO:0000259" key="6">
    <source>
        <dbReference type="PROSITE" id="PS50102"/>
    </source>
</evidence>
<protein>
    <recommendedName>
        <fullName evidence="6">RRM domain-containing protein</fullName>
    </recommendedName>
</protein>
<comment type="caution">
    <text evidence="7">The sequence shown here is derived from an EMBL/GenBank/DDBJ whole genome shotgun (WGS) entry which is preliminary data.</text>
</comment>
<feature type="compositionally biased region" description="Basic and acidic residues" evidence="5">
    <location>
        <begin position="595"/>
        <end position="610"/>
    </location>
</feature>
<accession>A0A9Q1KQ85</accession>
<dbReference type="Gene3D" id="3.30.70.330">
    <property type="match status" value="1"/>
</dbReference>
<name>A0A9Q1KQ85_9CARY</name>
<sequence>MDGQPEATKTRIYVGGLGERLTEEDLRKIFSSLGSVESVNIIRTKGRSFAYISFLPSSQNSLAKLFSTYNGCSWKGGKLKLEKAKEHYVDRLKREWAEDAELENSAHDHGEVDGNIVTSVEPTGNLDLEKAQIRIFFPKLRKVKSLPLRGTGKHKYSFQRVEVPSLPVHMCDCCLEHSGPVQSRGEKLHNVDIQDRGINEEEINMMNSVMNKILKRESFTRSEHSRLPRETKVQDSEIQDGVVNDEEINLMDSDMKKLFNMGSSSKTEHHPQDHLQQSNPTTSFPVHYEIDNGTDDDDIKINLATGQDDAPFLDSWGLQTNLVNETARSNERLTVDGLATRRNQASQEKKVKSSNKKRKSLSDESIEKDLASPKPKKKARLQIQSNKSEELLGNPNSVTDPGTKTSSKKIMWSQKSAWKELVGDCTTSSFSMSHVTPDGESNDEERPKTDNEGSSQGKEHKGINNVILKKADRRSPPPKGPNEPLAAQPTGQSSGADKSIRGSSWLQKSSWTQLVGGQSSSYFCISQIVPTNMLEKQDSHKPITFGTVKEPRSVRTTLNGYRGSKPSLAASNKKVDQIRTSRDVGQSEAPNGNHLSDETTEKKPSLERKQVSNSLAMIGLGVRVSEICPFMRGADSLKERTTADKKRNDDK</sequence>
<dbReference type="InterPro" id="IPR034138">
    <property type="entry name" value="NOP8_RRM"/>
</dbReference>
<keyword evidence="8" id="KW-1185">Reference proteome</keyword>
<feature type="compositionally biased region" description="Basic and acidic residues" evidence="5">
    <location>
        <begin position="635"/>
        <end position="651"/>
    </location>
</feature>
<proteinExistence type="predicted"/>
<dbReference type="InterPro" id="IPR000504">
    <property type="entry name" value="RRM_dom"/>
</dbReference>
<feature type="compositionally biased region" description="Polar residues" evidence="5">
    <location>
        <begin position="394"/>
        <end position="405"/>
    </location>
</feature>
<reference evidence="7" key="1">
    <citation type="submission" date="2022-04" db="EMBL/GenBank/DDBJ databases">
        <title>Carnegiea gigantea Genome sequencing and assembly v2.</title>
        <authorList>
            <person name="Copetti D."/>
            <person name="Sanderson M.J."/>
            <person name="Burquez A."/>
            <person name="Wojciechowski M.F."/>
        </authorList>
    </citation>
    <scope>NUCLEOTIDE SEQUENCE</scope>
    <source>
        <strain evidence="7">SGP5-SGP5p</strain>
        <tissue evidence="7">Aerial part</tissue>
    </source>
</reference>
<feature type="domain" description="RRM" evidence="6">
    <location>
        <begin position="10"/>
        <end position="86"/>
    </location>
</feature>
<dbReference type="InterPro" id="IPR012677">
    <property type="entry name" value="Nucleotide-bd_a/b_plait_sf"/>
</dbReference>